<evidence type="ECO:0000256" key="1">
    <source>
        <dbReference type="ARBA" id="ARBA00022723"/>
    </source>
</evidence>
<dbReference type="InterPro" id="IPR018289">
    <property type="entry name" value="MULE_transposase_dom"/>
</dbReference>
<name>H2KX18_ORYSJ</name>
<feature type="compositionally biased region" description="Polar residues" evidence="5">
    <location>
        <begin position="1118"/>
        <end position="1133"/>
    </location>
</feature>
<keyword evidence="2 4" id="KW-0863">Zinc-finger</keyword>
<dbReference type="EMBL" id="DP000011">
    <property type="protein sequence ID" value="ABG22009.1"/>
    <property type="molecule type" value="Genomic_DNA"/>
</dbReference>
<evidence type="ECO:0000256" key="4">
    <source>
        <dbReference type="PROSITE-ProRule" id="PRU00325"/>
    </source>
</evidence>
<feature type="region of interest" description="Disordered" evidence="5">
    <location>
        <begin position="1080"/>
        <end position="1179"/>
    </location>
</feature>
<dbReference type="Pfam" id="PF10551">
    <property type="entry name" value="MULE"/>
    <property type="match status" value="1"/>
</dbReference>
<keyword evidence="1" id="KW-0479">Metal-binding</keyword>
<feature type="region of interest" description="Disordered" evidence="5">
    <location>
        <begin position="73"/>
        <end position="92"/>
    </location>
</feature>
<dbReference type="InterPro" id="IPR019557">
    <property type="entry name" value="AminoTfrase-like_pln_mobile"/>
</dbReference>
<dbReference type="PANTHER" id="PTHR31973:SF195">
    <property type="entry name" value="MUDR FAMILY TRANSPOSASE"/>
    <property type="match status" value="1"/>
</dbReference>
<dbReference type="PROSITE" id="PS50966">
    <property type="entry name" value="ZF_SWIM"/>
    <property type="match status" value="1"/>
</dbReference>
<sequence>MAFEWSWPLVIFVSVQEKDTNVSMQTKYVEGPSNAGDVVGPSMQNEENQPREEQAMGMADEGERVGIIVDEMEREDSDNEQAEDDASSDEEGDVMATDWANEDFSGLVISEGDHVPWEYKENEVIEGARYAHKDEIEEAVKHWAVSLQREFRVVKSTNYVYEVRCMKEDCPWRVHAYKGKWNDYWKVSIVTEHQCYLQGVEKYHRNITLAFVVSEMYSSVVSNFGFEPKSIISYIENKFKYTISYAKAWRAKQKIIEMRYGTFEASYDNLPCLLATIAQRNNNTYCDLHTFTSADDRTKSVLQGAFFSLGACINAFVHCRPVLCIDGTFLTGKYRGQILTTIGCDGNNQVLPMAFAFVESENTESWYWFLERVHIVVVRMRPNVCLIHDRHAGMLRAIDYLQNGWDEKGLPAKWPDVRSRWCMRHMGANFYKQFKNKHLMELFKRLCAQNQEKKFNELWDKLDELTTKQTDEQSRRPQVEGDEPPIPLGALHDDPPTMRRRSGSSIRNFTQWIENEPKEKWSLLFDTDGSRYGIMTTNLAEVYNWVMRGVRVLPLVAIVEFILHGTQAYFRDRYKKIGPSMADNNIVFGNVVTKYMEDKIKKARRHRVVAQGTQVHRYEIMCVDRSRRGIYRKQAVQECVLKVDGGCICSCMKPKHHHLPCSHVLVAAGMAYDTPALFNRGIDRNHRSFLSAYEGAQLGTFRPRTSREWLRVDPRHVPWLRAAGLLPLCRIVEAVADDRDPAKRWDADRSLLAALDVSYLLGLPLAGAPVGPVDGVFGWKEDITALFKHVMRLPHIGPPNTLPPYSTVGPSKAWLLQFTADILHPDADDYLLWAAERFAIGRPVVDSAPYGVGRSAQWPEDGPTMGTYWCRHGRRYAHVQVRRGYPDFVFEFDRLQPSDVIWEPYTEEAVAARAPLGLSSLCTRDQAYWLTILPMVFDIFVEPHCPQCVMRQFGLRQVFPGNVEPTVPPADHSLTRRGQLAGALWAPRVQQYVDDWVLATEEVINELFPHTEENYRDYLRWYLPRTRARVTFTPDAPEQHVAAVTGAYPTHRGRDYFVGADAARDISTDITAVQVRLNRGPHLPSSAPSVGAVRPTAPVSHGTAQPRAGFPAGIFGTGASSSHAGRSGPTSQFYDDDLHGAHGHDILGSSQLGGAPEAHTQEQPEVTPVQAGRVGRAIPSDRLTYSQGHVRAQGRRDRDVTQTYLKWVHMENPQNDGTRAYPRSETRSDYLRRKDEHERRIAAEALEWQEDVRKCQFVQWIDTVRVTSSGGPITQPEPTI</sequence>
<feature type="compositionally biased region" description="Basic and acidic residues" evidence="5">
    <location>
        <begin position="468"/>
        <end position="479"/>
    </location>
</feature>
<dbReference type="AlphaFoldDB" id="H2KX18"/>
<feature type="domain" description="SWIM-type" evidence="6">
    <location>
        <begin position="641"/>
        <end position="672"/>
    </location>
</feature>
<evidence type="ECO:0000313" key="7">
    <source>
        <dbReference type="EMBL" id="ABG22009.1"/>
    </source>
</evidence>
<dbReference type="InterPro" id="IPR007527">
    <property type="entry name" value="Znf_SWIM"/>
</dbReference>
<dbReference type="Pfam" id="PF10536">
    <property type="entry name" value="PMD"/>
    <property type="match status" value="1"/>
</dbReference>
<dbReference type="InterPro" id="IPR004332">
    <property type="entry name" value="Transposase_MuDR"/>
</dbReference>
<reference evidence="7" key="3">
    <citation type="submission" date="2006-01" db="EMBL/GenBank/DDBJ databases">
        <authorList>
            <person name="Buell R."/>
        </authorList>
    </citation>
    <scope>NUCLEOTIDE SEQUENCE</scope>
</reference>
<reference evidence="7" key="2">
    <citation type="submission" date="2005-04" db="EMBL/GenBank/DDBJ databases">
        <authorList>
            <person name="Buell C.R."/>
            <person name="Wing R.A."/>
            <person name="McCombie W.A."/>
            <person name="Ouyang S."/>
        </authorList>
    </citation>
    <scope>NUCLEOTIDE SEQUENCE</scope>
</reference>
<keyword evidence="3" id="KW-0862">Zinc</keyword>
<evidence type="ECO:0000256" key="3">
    <source>
        <dbReference type="ARBA" id="ARBA00022833"/>
    </source>
</evidence>
<protein>
    <submittedName>
        <fullName evidence="7">Transposon protein, putative, Mutator sub-class</fullName>
    </submittedName>
</protein>
<feature type="region of interest" description="Disordered" evidence="5">
    <location>
        <begin position="29"/>
        <end position="58"/>
    </location>
</feature>
<feature type="region of interest" description="Disordered" evidence="5">
    <location>
        <begin position="468"/>
        <end position="500"/>
    </location>
</feature>
<gene>
    <name evidence="7" type="ordered locus">LOC_Os12g26204</name>
</gene>
<reference evidence="7" key="1">
    <citation type="journal article" date="2005" name="BMC Biol.">
        <title>The sequence of rice chromosomes 11 and 12, rich in disease resistance genes and recent gene duplications.</title>
        <authorList>
            <consortium name="The rice chromosomes 11 and 12 sequencing consortia"/>
        </authorList>
    </citation>
    <scope>NUCLEOTIDE SEQUENCE [LARGE SCALE GENOMIC DNA]</scope>
</reference>
<evidence type="ECO:0000256" key="5">
    <source>
        <dbReference type="SAM" id="MobiDB-lite"/>
    </source>
</evidence>
<accession>H2KX18</accession>
<feature type="compositionally biased region" description="Basic and acidic residues" evidence="5">
    <location>
        <begin position="1136"/>
        <end position="1145"/>
    </location>
</feature>
<dbReference type="SMART" id="SM00575">
    <property type="entry name" value="ZnF_PMZ"/>
    <property type="match status" value="1"/>
</dbReference>
<dbReference type="PANTHER" id="PTHR31973">
    <property type="entry name" value="POLYPROTEIN, PUTATIVE-RELATED"/>
    <property type="match status" value="1"/>
</dbReference>
<dbReference type="GO" id="GO:0008270">
    <property type="term" value="F:zinc ion binding"/>
    <property type="evidence" value="ECO:0007669"/>
    <property type="project" value="UniProtKB-KW"/>
</dbReference>
<organism evidence="7">
    <name type="scientific">Oryza sativa subsp. japonica</name>
    <name type="common">Rice</name>
    <dbReference type="NCBI Taxonomy" id="39947"/>
    <lineage>
        <taxon>Eukaryota</taxon>
        <taxon>Viridiplantae</taxon>
        <taxon>Streptophyta</taxon>
        <taxon>Embryophyta</taxon>
        <taxon>Tracheophyta</taxon>
        <taxon>Spermatophyta</taxon>
        <taxon>Magnoliopsida</taxon>
        <taxon>Liliopsida</taxon>
        <taxon>Poales</taxon>
        <taxon>Poaceae</taxon>
        <taxon>BOP clade</taxon>
        <taxon>Oryzoideae</taxon>
        <taxon>Oryzeae</taxon>
        <taxon>Oryzinae</taxon>
        <taxon>Oryza</taxon>
        <taxon>Oryza sativa</taxon>
    </lineage>
</organism>
<evidence type="ECO:0000256" key="2">
    <source>
        <dbReference type="ARBA" id="ARBA00022771"/>
    </source>
</evidence>
<dbReference type="Pfam" id="PF03108">
    <property type="entry name" value="DBD_Tnp_Mut"/>
    <property type="match status" value="1"/>
</dbReference>
<evidence type="ECO:0000259" key="6">
    <source>
        <dbReference type="PROSITE" id="PS50966"/>
    </source>
</evidence>
<proteinExistence type="predicted"/>
<dbReference type="InterPro" id="IPR006564">
    <property type="entry name" value="Znf_PMZ"/>
</dbReference>